<dbReference type="OrthoDB" id="5093685at2759"/>
<feature type="compositionally biased region" description="Polar residues" evidence="1">
    <location>
        <begin position="107"/>
        <end position="119"/>
    </location>
</feature>
<dbReference type="AlphaFoldDB" id="A0A8H4L2B7"/>
<feature type="compositionally biased region" description="Basic and acidic residues" evidence="1">
    <location>
        <begin position="1"/>
        <end position="21"/>
    </location>
</feature>
<feature type="region of interest" description="Disordered" evidence="1">
    <location>
        <begin position="1"/>
        <end position="31"/>
    </location>
</feature>
<evidence type="ECO:0000313" key="4">
    <source>
        <dbReference type="Proteomes" id="UP000554235"/>
    </source>
</evidence>
<evidence type="ECO:0000313" key="3">
    <source>
        <dbReference type="EMBL" id="KAF4460400.1"/>
    </source>
</evidence>
<dbReference type="Proteomes" id="UP000554235">
    <property type="component" value="Unassembled WGS sequence"/>
</dbReference>
<name>A0A8H4L2B7_9HYPO</name>
<feature type="compositionally biased region" description="Low complexity" evidence="1">
    <location>
        <begin position="120"/>
        <end position="131"/>
    </location>
</feature>
<evidence type="ECO:0000256" key="2">
    <source>
        <dbReference type="SAM" id="Phobius"/>
    </source>
</evidence>
<evidence type="ECO:0008006" key="5">
    <source>
        <dbReference type="Google" id="ProtNLM"/>
    </source>
</evidence>
<feature type="region of interest" description="Disordered" evidence="1">
    <location>
        <begin position="107"/>
        <end position="136"/>
    </location>
</feature>
<feature type="transmembrane region" description="Helical" evidence="2">
    <location>
        <begin position="62"/>
        <end position="89"/>
    </location>
</feature>
<keyword evidence="2" id="KW-0472">Membrane</keyword>
<dbReference type="EMBL" id="JAADYS010001950">
    <property type="protein sequence ID" value="KAF4460400.1"/>
    <property type="molecule type" value="Genomic_DNA"/>
</dbReference>
<evidence type="ECO:0000256" key="1">
    <source>
        <dbReference type="SAM" id="MobiDB-lite"/>
    </source>
</evidence>
<keyword evidence="4" id="KW-1185">Reference proteome</keyword>
<organism evidence="3 4">
    <name type="scientific">Fusarium albosuccineum</name>
    <dbReference type="NCBI Taxonomy" id="1237068"/>
    <lineage>
        <taxon>Eukaryota</taxon>
        <taxon>Fungi</taxon>
        <taxon>Dikarya</taxon>
        <taxon>Ascomycota</taxon>
        <taxon>Pezizomycotina</taxon>
        <taxon>Sordariomycetes</taxon>
        <taxon>Hypocreomycetidae</taxon>
        <taxon>Hypocreales</taxon>
        <taxon>Nectriaceae</taxon>
        <taxon>Fusarium</taxon>
        <taxon>Fusarium decemcellulare species complex</taxon>
    </lineage>
</organism>
<sequence>MAAPRDHEGLQVDHDGDRASKAPEPAAPYDQNYGYAALGGNQYAPNAANQSPTQKVPFGLSVLTFGILVAAVTAIVVGGGVGGGLGAALSNCNSVVLKLMPSSSKECPSVPTSTAGCDQSNSNSSDSTNDDPGNYAPLHAADVGNVTWNCPENGSNGTLTTQSGYDFNTYCGVNAPASDTIKDILSFWAYYFEDCIGACADLNDKNVTQCDSVFFRTSMNVSTTQYGNCWLKSGKLKAGDDAWTNYLPDRAYAEIDDSD</sequence>
<protein>
    <recommendedName>
        <fullName evidence="5">Apple domain-containing protein</fullName>
    </recommendedName>
</protein>
<proteinExistence type="predicted"/>
<gene>
    <name evidence="3" type="ORF">FALBO_12817</name>
</gene>
<comment type="caution">
    <text evidence="3">The sequence shown here is derived from an EMBL/GenBank/DDBJ whole genome shotgun (WGS) entry which is preliminary data.</text>
</comment>
<keyword evidence="2" id="KW-0812">Transmembrane</keyword>
<accession>A0A8H4L2B7</accession>
<keyword evidence="2" id="KW-1133">Transmembrane helix</keyword>
<reference evidence="3 4" key="1">
    <citation type="submission" date="2020-01" db="EMBL/GenBank/DDBJ databases">
        <title>Identification and distribution of gene clusters putatively required for synthesis of sphingolipid metabolism inhibitors in phylogenetically diverse species of the filamentous fungus Fusarium.</title>
        <authorList>
            <person name="Kim H.-S."/>
            <person name="Busman M."/>
            <person name="Brown D.W."/>
            <person name="Divon H."/>
            <person name="Uhlig S."/>
            <person name="Proctor R.H."/>
        </authorList>
    </citation>
    <scope>NUCLEOTIDE SEQUENCE [LARGE SCALE GENOMIC DNA]</scope>
    <source>
        <strain evidence="3 4">NRRL 20459</strain>
    </source>
</reference>